<feature type="region of interest" description="Disordered" evidence="1">
    <location>
        <begin position="1"/>
        <end position="21"/>
    </location>
</feature>
<keyword evidence="3" id="KW-1185">Reference proteome</keyword>
<proteinExistence type="predicted"/>
<evidence type="ECO:0000313" key="3">
    <source>
        <dbReference type="Proteomes" id="UP000828251"/>
    </source>
</evidence>
<comment type="caution">
    <text evidence="2">The sequence shown here is derived from an EMBL/GenBank/DDBJ whole genome shotgun (WGS) entry which is preliminary data.</text>
</comment>
<dbReference type="EMBL" id="JAIQCV010000006">
    <property type="protein sequence ID" value="KAH1091665.1"/>
    <property type="molecule type" value="Genomic_DNA"/>
</dbReference>
<sequence length="108" mass="12208">MDSTSLAFERPGSPIPSEMERATKNVWNKDLNVNSPRDLTMEYFNKGKKSLKEILMVNVGNKGGGTYAILKNEDLGIAKEDVRVLLEGPYPKIFFSNRVQEILDNNME</sequence>
<reference evidence="2 3" key="1">
    <citation type="journal article" date="2021" name="Plant Biotechnol. J.">
        <title>Multi-omics assisted identification of the key and species-specific regulatory components of drought-tolerant mechanisms in Gossypium stocksii.</title>
        <authorList>
            <person name="Yu D."/>
            <person name="Ke L."/>
            <person name="Zhang D."/>
            <person name="Wu Y."/>
            <person name="Sun Y."/>
            <person name="Mei J."/>
            <person name="Sun J."/>
            <person name="Sun Y."/>
        </authorList>
    </citation>
    <scope>NUCLEOTIDE SEQUENCE [LARGE SCALE GENOMIC DNA]</scope>
    <source>
        <strain evidence="3">cv. E1</strain>
        <tissue evidence="2">Leaf</tissue>
    </source>
</reference>
<evidence type="ECO:0000256" key="1">
    <source>
        <dbReference type="SAM" id="MobiDB-lite"/>
    </source>
</evidence>
<protein>
    <submittedName>
        <fullName evidence="2">Uncharacterized protein</fullName>
    </submittedName>
</protein>
<organism evidence="2 3">
    <name type="scientific">Gossypium stocksii</name>
    <dbReference type="NCBI Taxonomy" id="47602"/>
    <lineage>
        <taxon>Eukaryota</taxon>
        <taxon>Viridiplantae</taxon>
        <taxon>Streptophyta</taxon>
        <taxon>Embryophyta</taxon>
        <taxon>Tracheophyta</taxon>
        <taxon>Spermatophyta</taxon>
        <taxon>Magnoliopsida</taxon>
        <taxon>eudicotyledons</taxon>
        <taxon>Gunneridae</taxon>
        <taxon>Pentapetalae</taxon>
        <taxon>rosids</taxon>
        <taxon>malvids</taxon>
        <taxon>Malvales</taxon>
        <taxon>Malvaceae</taxon>
        <taxon>Malvoideae</taxon>
        <taxon>Gossypium</taxon>
    </lineage>
</organism>
<accession>A0A9D3VRD6</accession>
<dbReference type="OrthoDB" id="999469at2759"/>
<evidence type="ECO:0000313" key="2">
    <source>
        <dbReference type="EMBL" id="KAH1091665.1"/>
    </source>
</evidence>
<dbReference type="AlphaFoldDB" id="A0A9D3VRD6"/>
<dbReference type="Proteomes" id="UP000828251">
    <property type="component" value="Unassembled WGS sequence"/>
</dbReference>
<name>A0A9D3VRD6_9ROSI</name>
<gene>
    <name evidence="2" type="ORF">J1N35_018922</name>
</gene>